<dbReference type="VEuPathDB" id="FungiDB:G647_04655"/>
<evidence type="ECO:0008006" key="3">
    <source>
        <dbReference type="Google" id="ProtNLM"/>
    </source>
</evidence>
<organism evidence="1 2">
    <name type="scientific">Cladophialophora carrionii CBS 160.54</name>
    <dbReference type="NCBI Taxonomy" id="1279043"/>
    <lineage>
        <taxon>Eukaryota</taxon>
        <taxon>Fungi</taxon>
        <taxon>Dikarya</taxon>
        <taxon>Ascomycota</taxon>
        <taxon>Pezizomycotina</taxon>
        <taxon>Eurotiomycetes</taxon>
        <taxon>Chaetothyriomycetidae</taxon>
        <taxon>Chaetothyriales</taxon>
        <taxon>Herpotrichiellaceae</taxon>
        <taxon>Cladophialophora</taxon>
    </lineage>
</organism>
<name>V9DEJ4_9EURO</name>
<dbReference type="Proteomes" id="UP000030678">
    <property type="component" value="Unassembled WGS sequence"/>
</dbReference>
<dbReference type="AlphaFoldDB" id="V9DEJ4"/>
<dbReference type="PANTHER" id="PTHR47784">
    <property type="entry name" value="STEROL UPTAKE CONTROL PROTEIN 2"/>
    <property type="match status" value="1"/>
</dbReference>
<dbReference type="RefSeq" id="XP_008727216.1">
    <property type="nucleotide sequence ID" value="XM_008728994.1"/>
</dbReference>
<dbReference type="HOGENOM" id="CLU_024934_5_1_1"/>
<dbReference type="GeneID" id="19983148"/>
<dbReference type="OrthoDB" id="5295362at2759"/>
<dbReference type="EMBL" id="KB822704">
    <property type="protein sequence ID" value="ETI25280.1"/>
    <property type="molecule type" value="Genomic_DNA"/>
</dbReference>
<accession>V9DEJ4</accession>
<evidence type="ECO:0000313" key="1">
    <source>
        <dbReference type="EMBL" id="ETI25280.1"/>
    </source>
</evidence>
<dbReference type="GO" id="GO:0001228">
    <property type="term" value="F:DNA-binding transcription activator activity, RNA polymerase II-specific"/>
    <property type="evidence" value="ECO:0007669"/>
    <property type="project" value="TreeGrafter"/>
</dbReference>
<dbReference type="PANTHER" id="PTHR47784:SF10">
    <property type="entry name" value="TRANSCRIPTION FACTOR, PUTATIVE (AFU_ORTHOLOGUE AFUA_6G14150)-RELATED"/>
    <property type="match status" value="1"/>
</dbReference>
<proteinExistence type="predicted"/>
<gene>
    <name evidence="1" type="ORF">G647_04655</name>
</gene>
<reference evidence="1 2" key="1">
    <citation type="submission" date="2013-03" db="EMBL/GenBank/DDBJ databases">
        <title>The Genome Sequence of Cladophialophora carrionii CBS 160.54.</title>
        <authorList>
            <consortium name="The Broad Institute Genomics Platform"/>
            <person name="Cuomo C."/>
            <person name="de Hoog S."/>
            <person name="Gorbushina A."/>
            <person name="Walker B."/>
            <person name="Young S.K."/>
            <person name="Zeng Q."/>
            <person name="Gargeya S."/>
            <person name="Fitzgerald M."/>
            <person name="Haas B."/>
            <person name="Abouelleil A."/>
            <person name="Allen A.W."/>
            <person name="Alvarado L."/>
            <person name="Arachchi H.M."/>
            <person name="Berlin A.M."/>
            <person name="Chapman S.B."/>
            <person name="Gainer-Dewar J."/>
            <person name="Goldberg J."/>
            <person name="Griggs A."/>
            <person name="Gujja S."/>
            <person name="Hansen M."/>
            <person name="Howarth C."/>
            <person name="Imamovic A."/>
            <person name="Ireland A."/>
            <person name="Larimer J."/>
            <person name="McCowan C."/>
            <person name="Murphy C."/>
            <person name="Pearson M."/>
            <person name="Poon T.W."/>
            <person name="Priest M."/>
            <person name="Roberts A."/>
            <person name="Saif S."/>
            <person name="Shea T."/>
            <person name="Sisk P."/>
            <person name="Sykes S."/>
            <person name="Wortman J."/>
            <person name="Nusbaum C."/>
            <person name="Birren B."/>
        </authorList>
    </citation>
    <scope>NUCLEOTIDE SEQUENCE [LARGE SCALE GENOMIC DNA]</scope>
    <source>
        <strain evidence="1 2">CBS 160.54</strain>
    </source>
</reference>
<protein>
    <recommendedName>
        <fullName evidence="3">Zn(II)2Cys6 transcription factor</fullName>
    </recommendedName>
</protein>
<sequence length="349" mass="39546">MTVYILPRGWSLQPSQINTRTPPVSYCSPQANILELELWHEWTSKTYDHFTNDRQNDSRHNWQILVPKLALQCDYLRNAILAISAMNIVLESSKPVPATASHYMLAALEYHNAACQAFGKVGEHTIPRTNNDDETSFTTIFAFSIINLAFILGLSQCHVTTNQDVQEVTKIVGNITMLFRVLQSFGSVISSGLDGFSRGPLPVSHDLFSASWCRVLDEDTAMALTRLRCIVGREKGFTDAFNASDAYSRAIIWLEKCFSFYSDENRDVVLIWPMVLDTWFIRALETGGDQVCRLILLHWAVMLHWFGRGKRFTGGLGAKLVDELSKPMLGKDVHWEECIHFVRQQVGLL</sequence>
<evidence type="ECO:0000313" key="2">
    <source>
        <dbReference type="Proteomes" id="UP000030678"/>
    </source>
</evidence>
<dbReference type="InterPro" id="IPR053157">
    <property type="entry name" value="Sterol_Uptake_Regulator"/>
</dbReference>